<evidence type="ECO:0000313" key="1">
    <source>
        <dbReference type="EMBL" id="EAQ92908.1"/>
    </source>
</evidence>
<proteinExistence type="predicted"/>
<dbReference type="InParanoid" id="Q2HF61"/>
<name>Q2HF61_CHAGB</name>
<organism evidence="1 2">
    <name type="scientific">Chaetomium globosum (strain ATCC 6205 / CBS 148.51 / DSM 1962 / NBRC 6347 / NRRL 1970)</name>
    <name type="common">Soil fungus</name>
    <dbReference type="NCBI Taxonomy" id="306901"/>
    <lineage>
        <taxon>Eukaryota</taxon>
        <taxon>Fungi</taxon>
        <taxon>Dikarya</taxon>
        <taxon>Ascomycota</taxon>
        <taxon>Pezizomycotina</taxon>
        <taxon>Sordariomycetes</taxon>
        <taxon>Sordariomycetidae</taxon>
        <taxon>Sordariales</taxon>
        <taxon>Chaetomiaceae</taxon>
        <taxon>Chaetomium</taxon>
    </lineage>
</organism>
<dbReference type="Proteomes" id="UP000001056">
    <property type="component" value="Unassembled WGS sequence"/>
</dbReference>
<reference evidence="2" key="1">
    <citation type="journal article" date="2015" name="Genome Announc.">
        <title>Draft genome sequence of the cellulolytic fungus Chaetomium globosum.</title>
        <authorList>
            <person name="Cuomo C.A."/>
            <person name="Untereiner W.A."/>
            <person name="Ma L.-J."/>
            <person name="Grabherr M."/>
            <person name="Birren B.W."/>
        </authorList>
    </citation>
    <scope>NUCLEOTIDE SEQUENCE [LARGE SCALE GENOMIC DNA]</scope>
    <source>
        <strain evidence="2">ATCC 6205 / CBS 148.51 / DSM 1962 / NBRC 6347 / NRRL 1970</strain>
    </source>
</reference>
<dbReference type="HOGENOM" id="CLU_1467975_0_0_1"/>
<keyword evidence="2" id="KW-1185">Reference proteome</keyword>
<dbReference type="AlphaFoldDB" id="Q2HF61"/>
<evidence type="ECO:0000313" key="2">
    <source>
        <dbReference type="Proteomes" id="UP000001056"/>
    </source>
</evidence>
<gene>
    <name evidence="1" type="ORF">CHGG_01143</name>
</gene>
<accession>Q2HF61</accession>
<sequence length="184" mass="20292">MSTSTPSLDPEAILQVLWDKALSKFKSVLLPDFQQLSFFAKSISIYVQSNPEISALICGSVCVLLEFFLQAAIFFGRNPIVNILGISLKWRKQQKFRAEFARFLGTIRENTRWIDLEANIALHNLSHDLTSRGHREILASMSAMRTTSATSLPATGVTASTASKRKSSACVDYVPALPPIATTD</sequence>
<dbReference type="EMBL" id="CH408029">
    <property type="protein sequence ID" value="EAQ92908.1"/>
    <property type="molecule type" value="Genomic_DNA"/>
</dbReference>
<protein>
    <submittedName>
        <fullName evidence="1">Uncharacterized protein</fullName>
    </submittedName>
</protein>
<dbReference type="VEuPathDB" id="FungiDB:CHGG_01143"/>